<comment type="similarity">
    <text evidence="1">Belongs to the thioesterase family.</text>
</comment>
<dbReference type="AlphaFoldDB" id="A0A369BAJ6"/>
<sequence>MRSVDRKWIVNKKPNSNARIRLFCFPFAGGAASVFHSWISKLPEYIEVCSIQLPGRENRFSEKPYTSIGPLVDDLMKDIIDYFYMPYAFFGYSLGATICFELAQKLRQNMHPQPMHLFISGNTAPHIPDEEIIHNIPQVQFIEKIRQYNGTPDFILNNKELMDVFIPILRADLELEETYRYSCCEPFEYPITVFGGEDDLEVSIEGLMEWNKYTTDRFSMKMFPGGHFFLREAQIPLLQCIVNELKLTGNMLKKL</sequence>
<evidence type="ECO:0000256" key="1">
    <source>
        <dbReference type="ARBA" id="ARBA00007169"/>
    </source>
</evidence>
<keyword evidence="4" id="KW-0378">Hydrolase</keyword>
<dbReference type="Pfam" id="PF00975">
    <property type="entry name" value="Thioesterase"/>
    <property type="match status" value="1"/>
</dbReference>
<dbReference type="InterPro" id="IPR029058">
    <property type="entry name" value="AB_hydrolase_fold"/>
</dbReference>
<proteinExistence type="inferred from homology"/>
<feature type="domain" description="Thioesterase" evidence="3">
    <location>
        <begin position="21"/>
        <end position="233"/>
    </location>
</feature>
<comment type="caution">
    <text evidence="4">The sequence shown here is derived from an EMBL/GenBank/DDBJ whole genome shotgun (WGS) entry which is preliminary data.</text>
</comment>
<dbReference type="PANTHER" id="PTHR11487">
    <property type="entry name" value="THIOESTERASE"/>
    <property type="match status" value="1"/>
</dbReference>
<dbReference type="Gene3D" id="3.40.50.1820">
    <property type="entry name" value="alpha/beta hydrolase"/>
    <property type="match status" value="1"/>
</dbReference>
<reference evidence="4 5" key="1">
    <citation type="submission" date="2018-07" db="EMBL/GenBank/DDBJ databases">
        <title>Genomic Encyclopedia of Type Strains, Phase IV (KMG-IV): sequencing the most valuable type-strain genomes for metagenomic binning, comparative biology and taxonomic classification.</title>
        <authorList>
            <person name="Goeker M."/>
        </authorList>
    </citation>
    <scope>NUCLEOTIDE SEQUENCE [LARGE SCALE GENOMIC DNA]</scope>
    <source>
        <strain evidence="4 5">DSM 27016</strain>
    </source>
</reference>
<dbReference type="Proteomes" id="UP000253034">
    <property type="component" value="Unassembled WGS sequence"/>
</dbReference>
<organism evidence="4 5">
    <name type="scientific">Anaerobacterium chartisolvens</name>
    <dbReference type="NCBI Taxonomy" id="1297424"/>
    <lineage>
        <taxon>Bacteria</taxon>
        <taxon>Bacillati</taxon>
        <taxon>Bacillota</taxon>
        <taxon>Clostridia</taxon>
        <taxon>Eubacteriales</taxon>
        <taxon>Oscillospiraceae</taxon>
        <taxon>Anaerobacterium</taxon>
    </lineage>
</organism>
<feature type="transmembrane region" description="Helical" evidence="2">
    <location>
        <begin position="20"/>
        <end position="39"/>
    </location>
</feature>
<evidence type="ECO:0000256" key="2">
    <source>
        <dbReference type="SAM" id="Phobius"/>
    </source>
</evidence>
<keyword evidence="5" id="KW-1185">Reference proteome</keyword>
<keyword evidence="2" id="KW-0812">Transmembrane</keyword>
<dbReference type="PANTHER" id="PTHR11487:SF0">
    <property type="entry name" value="S-ACYL FATTY ACID SYNTHASE THIOESTERASE, MEDIUM CHAIN"/>
    <property type="match status" value="1"/>
</dbReference>
<dbReference type="EMBL" id="QPJT01000005">
    <property type="protein sequence ID" value="RCX18345.1"/>
    <property type="molecule type" value="Genomic_DNA"/>
</dbReference>
<dbReference type="RefSeq" id="WP_114296891.1">
    <property type="nucleotide sequence ID" value="NZ_QPJT01000005.1"/>
</dbReference>
<evidence type="ECO:0000313" key="4">
    <source>
        <dbReference type="EMBL" id="RCX18345.1"/>
    </source>
</evidence>
<evidence type="ECO:0000313" key="5">
    <source>
        <dbReference type="Proteomes" id="UP000253034"/>
    </source>
</evidence>
<dbReference type="SUPFAM" id="SSF53474">
    <property type="entry name" value="alpha/beta-Hydrolases"/>
    <property type="match status" value="1"/>
</dbReference>
<gene>
    <name evidence="4" type="ORF">DFR58_105109</name>
</gene>
<evidence type="ECO:0000259" key="3">
    <source>
        <dbReference type="Pfam" id="PF00975"/>
    </source>
</evidence>
<protein>
    <submittedName>
        <fullName evidence="4">Medium-chain acyl-[acyl-carrier-protein] hydrolase</fullName>
    </submittedName>
</protein>
<dbReference type="GO" id="GO:0016787">
    <property type="term" value="F:hydrolase activity"/>
    <property type="evidence" value="ECO:0007669"/>
    <property type="project" value="UniProtKB-KW"/>
</dbReference>
<keyword evidence="2" id="KW-1133">Transmembrane helix</keyword>
<dbReference type="OrthoDB" id="2213423at2"/>
<dbReference type="InterPro" id="IPR001031">
    <property type="entry name" value="Thioesterase"/>
</dbReference>
<dbReference type="GO" id="GO:0008610">
    <property type="term" value="P:lipid biosynthetic process"/>
    <property type="evidence" value="ECO:0007669"/>
    <property type="project" value="TreeGrafter"/>
</dbReference>
<dbReference type="InterPro" id="IPR012223">
    <property type="entry name" value="TEII"/>
</dbReference>
<feature type="transmembrane region" description="Helical" evidence="2">
    <location>
        <begin position="84"/>
        <end position="103"/>
    </location>
</feature>
<name>A0A369BAJ6_9FIRM</name>
<accession>A0A369BAJ6</accession>
<keyword evidence="2" id="KW-0472">Membrane</keyword>